<gene>
    <name evidence="1" type="ORF">FMEXI_2155</name>
</gene>
<organism evidence="1 2">
    <name type="scientific">Fusarium mexicanum</name>
    <dbReference type="NCBI Taxonomy" id="751941"/>
    <lineage>
        <taxon>Eukaryota</taxon>
        <taxon>Fungi</taxon>
        <taxon>Dikarya</taxon>
        <taxon>Ascomycota</taxon>
        <taxon>Pezizomycotina</taxon>
        <taxon>Sordariomycetes</taxon>
        <taxon>Hypocreomycetidae</taxon>
        <taxon>Hypocreales</taxon>
        <taxon>Nectriaceae</taxon>
        <taxon>Fusarium</taxon>
        <taxon>Fusarium fujikuroi species complex</taxon>
    </lineage>
</organism>
<proteinExistence type="predicted"/>
<evidence type="ECO:0000313" key="1">
    <source>
        <dbReference type="EMBL" id="KAF5554169.1"/>
    </source>
</evidence>
<dbReference type="EMBL" id="JAAOAM010000046">
    <property type="protein sequence ID" value="KAF5554169.1"/>
    <property type="molecule type" value="Genomic_DNA"/>
</dbReference>
<dbReference type="Gene3D" id="3.80.10.10">
    <property type="entry name" value="Ribonuclease Inhibitor"/>
    <property type="match status" value="1"/>
</dbReference>
<evidence type="ECO:0000313" key="2">
    <source>
        <dbReference type="Proteomes" id="UP000522262"/>
    </source>
</evidence>
<dbReference type="Proteomes" id="UP000522262">
    <property type="component" value="Unassembled WGS sequence"/>
</dbReference>
<dbReference type="SUPFAM" id="SSF52047">
    <property type="entry name" value="RNI-like"/>
    <property type="match status" value="1"/>
</dbReference>
<name>A0A8H5N6U9_9HYPO</name>
<comment type="caution">
    <text evidence="1">The sequence shown here is derived from an EMBL/GenBank/DDBJ whole genome shotgun (WGS) entry which is preliminary data.</text>
</comment>
<protein>
    <submittedName>
        <fullName evidence="1">Uncharacterized protein</fullName>
    </submittedName>
</protein>
<dbReference type="InterPro" id="IPR032675">
    <property type="entry name" value="LRR_dom_sf"/>
</dbReference>
<dbReference type="AlphaFoldDB" id="A0A8H5N6U9"/>
<accession>A0A8H5N6U9</accession>
<reference evidence="1 2" key="1">
    <citation type="submission" date="2020-05" db="EMBL/GenBank/DDBJ databases">
        <title>Identification and distribution of gene clusters putatively required for synthesis of sphingolipid metabolism inhibitors in phylogenetically diverse species of the filamentous fungus Fusarium.</title>
        <authorList>
            <person name="Kim H.-S."/>
            <person name="Busman M."/>
            <person name="Brown D.W."/>
            <person name="Divon H."/>
            <person name="Uhlig S."/>
            <person name="Proctor R.H."/>
        </authorList>
    </citation>
    <scope>NUCLEOTIDE SEQUENCE [LARGE SCALE GENOMIC DNA]</scope>
    <source>
        <strain evidence="1 2">NRRL 53147</strain>
    </source>
</reference>
<keyword evidence="2" id="KW-1185">Reference proteome</keyword>
<sequence>MTSLAYLPRDVLIEIFSYFCPHCRGDLKPIKGVGTPHQQKRWREPQQPDQKSWYSIDKNILFSLATSCKTLHAAAEDILYHDFAPGYGDSELSELYTYGNRLNHVMSTVGRRKDLADKVRVLFVHPKHSNASVKRIVLALKQGADALGIDIAKAWRHRAEHFVKTWTRETTLGEDEYVFMLNSAFTDEILEYAVLRNGPPYDSMRSGTASQVARNFRLTANRFYRTLHHELIPMLIALLPKLSHIIYKHKSVFEEESVFDMFEHTALDALGVTELPYLRALEIDKDIFSILKRAPNLEQLDITKSSFPQRDQGSFGNRSKITTLRLQDTSSTSELSKALSFAAKDLRSLVVESSLRSSTPWVIPAGVIKHVRDYRHSLETLHLDFRDARVNSRSRSSDCTFQDFEKLQYVFLNTRLMFQIPPDLYSITQLLPPSLVSLHLAWNGLQLDPTERALQLRLAEESLDRSGNLHFAARALQVREVAESLIRQRELSLLERALLELANGKAERFQDLKHIGLDCWDKVDAAVHEAMLEAGIEFVPESWPVAYQK</sequence>